<dbReference type="EMBL" id="JBEDUW010000006">
    <property type="protein sequence ID" value="KAK9923738.1"/>
    <property type="molecule type" value="Genomic_DNA"/>
</dbReference>
<evidence type="ECO:0000256" key="1">
    <source>
        <dbReference type="SAM" id="SignalP"/>
    </source>
</evidence>
<name>A0AAW1WGS5_RUBAR</name>
<evidence type="ECO:0000313" key="3">
    <source>
        <dbReference type="Proteomes" id="UP001457282"/>
    </source>
</evidence>
<keyword evidence="1" id="KW-0732">Signal</keyword>
<keyword evidence="3" id="KW-1185">Reference proteome</keyword>
<sequence>MPSSVTLSMFVKMPQSIVLFLFSLIFLSSSSDASVNDFCVADLKGPDSPAGYFCKSPAKVTVNDFVYLA</sequence>
<dbReference type="InterPro" id="IPR014710">
    <property type="entry name" value="RmlC-like_jellyroll"/>
</dbReference>
<evidence type="ECO:0000313" key="2">
    <source>
        <dbReference type="EMBL" id="KAK9923738.1"/>
    </source>
</evidence>
<feature type="chain" id="PRO_5043946124" evidence="1">
    <location>
        <begin position="34"/>
        <end position="69"/>
    </location>
</feature>
<comment type="caution">
    <text evidence="2">The sequence shown here is derived from an EMBL/GenBank/DDBJ whole genome shotgun (WGS) entry which is preliminary data.</text>
</comment>
<proteinExistence type="predicted"/>
<accession>A0AAW1WGS5</accession>
<reference evidence="2 3" key="1">
    <citation type="journal article" date="2023" name="G3 (Bethesda)">
        <title>A chromosome-length genome assembly and annotation of blackberry (Rubus argutus, cv. 'Hillquist').</title>
        <authorList>
            <person name="Bruna T."/>
            <person name="Aryal R."/>
            <person name="Dudchenko O."/>
            <person name="Sargent D.J."/>
            <person name="Mead D."/>
            <person name="Buti M."/>
            <person name="Cavallini A."/>
            <person name="Hytonen T."/>
            <person name="Andres J."/>
            <person name="Pham M."/>
            <person name="Weisz D."/>
            <person name="Mascagni F."/>
            <person name="Usai G."/>
            <person name="Natali L."/>
            <person name="Bassil N."/>
            <person name="Fernandez G.E."/>
            <person name="Lomsadze A."/>
            <person name="Armour M."/>
            <person name="Olukolu B."/>
            <person name="Poorten T."/>
            <person name="Britton C."/>
            <person name="Davik J."/>
            <person name="Ashrafi H."/>
            <person name="Aiden E.L."/>
            <person name="Borodovsky M."/>
            <person name="Worthington M."/>
        </authorList>
    </citation>
    <scope>NUCLEOTIDE SEQUENCE [LARGE SCALE GENOMIC DNA]</scope>
    <source>
        <strain evidence="2">PI 553951</strain>
    </source>
</reference>
<dbReference type="Proteomes" id="UP001457282">
    <property type="component" value="Unassembled WGS sequence"/>
</dbReference>
<organism evidence="2 3">
    <name type="scientific">Rubus argutus</name>
    <name type="common">Southern blackberry</name>
    <dbReference type="NCBI Taxonomy" id="59490"/>
    <lineage>
        <taxon>Eukaryota</taxon>
        <taxon>Viridiplantae</taxon>
        <taxon>Streptophyta</taxon>
        <taxon>Embryophyta</taxon>
        <taxon>Tracheophyta</taxon>
        <taxon>Spermatophyta</taxon>
        <taxon>Magnoliopsida</taxon>
        <taxon>eudicotyledons</taxon>
        <taxon>Gunneridae</taxon>
        <taxon>Pentapetalae</taxon>
        <taxon>rosids</taxon>
        <taxon>fabids</taxon>
        <taxon>Rosales</taxon>
        <taxon>Rosaceae</taxon>
        <taxon>Rosoideae</taxon>
        <taxon>Rosoideae incertae sedis</taxon>
        <taxon>Rubus</taxon>
    </lineage>
</organism>
<feature type="signal peptide" evidence="1">
    <location>
        <begin position="1"/>
        <end position="33"/>
    </location>
</feature>
<protein>
    <submittedName>
        <fullName evidence="2">Uncharacterized protein</fullName>
    </submittedName>
</protein>
<dbReference type="Gene3D" id="2.60.120.10">
    <property type="entry name" value="Jelly Rolls"/>
    <property type="match status" value="1"/>
</dbReference>
<dbReference type="AlphaFoldDB" id="A0AAW1WGS5"/>
<gene>
    <name evidence="2" type="ORF">M0R45_032139</name>
</gene>